<evidence type="ECO:0000313" key="3">
    <source>
        <dbReference type="EMBL" id="MBK1842723.1"/>
    </source>
</evidence>
<proteinExistence type="predicted"/>
<evidence type="ECO:0000256" key="1">
    <source>
        <dbReference type="PROSITE-ProRule" id="PRU00409"/>
    </source>
</evidence>
<evidence type="ECO:0000313" key="4">
    <source>
        <dbReference type="Proteomes" id="UP000652760"/>
    </source>
</evidence>
<dbReference type="InterPro" id="IPR016677">
    <property type="entry name" value="UCP016817_carboligase"/>
</dbReference>
<comment type="caution">
    <text evidence="3">The sequence shown here is derived from an EMBL/GenBank/DDBJ whole genome shotgun (WGS) entry which is preliminary data.</text>
</comment>
<dbReference type="SUPFAM" id="SSF56059">
    <property type="entry name" value="Glutathione synthetase ATP-binding domain-like"/>
    <property type="match status" value="1"/>
</dbReference>
<dbReference type="Proteomes" id="UP000652760">
    <property type="component" value="Unassembled WGS sequence"/>
</dbReference>
<protein>
    <submittedName>
        <fullName evidence="3">ATP-grasp domain-containing protein</fullName>
    </submittedName>
</protein>
<dbReference type="PIRSF" id="PIRSF016817">
    <property type="entry name" value="UCP016817_carboligase"/>
    <property type="match status" value="1"/>
</dbReference>
<dbReference type="InterPro" id="IPR003806">
    <property type="entry name" value="ATP-grasp_PylC-type"/>
</dbReference>
<name>A0ABS1FH13_9PROT</name>
<keyword evidence="1" id="KW-0547">Nucleotide-binding</keyword>
<dbReference type="PROSITE" id="PS50975">
    <property type="entry name" value="ATP_GRASP"/>
    <property type="match status" value="1"/>
</dbReference>
<dbReference type="InterPro" id="IPR011761">
    <property type="entry name" value="ATP-grasp"/>
</dbReference>
<gene>
    <name evidence="3" type="ORF">JHL17_35550</name>
</gene>
<keyword evidence="1" id="KW-0067">ATP-binding</keyword>
<evidence type="ECO:0000259" key="2">
    <source>
        <dbReference type="PROSITE" id="PS50975"/>
    </source>
</evidence>
<reference evidence="4" key="1">
    <citation type="submission" date="2021-01" db="EMBL/GenBank/DDBJ databases">
        <title>Genome public.</title>
        <authorList>
            <person name="Liu C."/>
            <person name="Sun Q."/>
        </authorList>
    </citation>
    <scope>NUCLEOTIDE SEQUENCE [LARGE SCALE GENOMIC DNA]</scope>
    <source>
        <strain evidence="4">YIM B02556</strain>
    </source>
</reference>
<feature type="domain" description="ATP-grasp" evidence="2">
    <location>
        <begin position="220"/>
        <end position="296"/>
    </location>
</feature>
<dbReference type="Pfam" id="PF02655">
    <property type="entry name" value="ATP-grasp_3"/>
    <property type="match status" value="1"/>
</dbReference>
<dbReference type="EMBL" id="JAENHM010000090">
    <property type="protein sequence ID" value="MBK1842723.1"/>
    <property type="molecule type" value="Genomic_DNA"/>
</dbReference>
<organism evidence="3 4">
    <name type="scientific">Azospirillum endophyticum</name>
    <dbReference type="NCBI Taxonomy" id="2800326"/>
    <lineage>
        <taxon>Bacteria</taxon>
        <taxon>Pseudomonadati</taxon>
        <taxon>Pseudomonadota</taxon>
        <taxon>Alphaproteobacteria</taxon>
        <taxon>Rhodospirillales</taxon>
        <taxon>Azospirillaceae</taxon>
        <taxon>Azospirillum</taxon>
    </lineage>
</organism>
<keyword evidence="4" id="KW-1185">Reference proteome</keyword>
<sequence>MPESGMILVAALSGRAIAQAVARTGAVVATLDQFGDADLPAPARRVPGDPVAGFDGDALIAAARALAPPGSGLVVGSGFEQAPDLLAALIKAGPYRLLGNGPEVVRAVKDPTDFAARLAALGLEELSIGHPETRTEPPGDAVPGEWLVKRTGAAGGWHIVPWDGGPLPGGHYLQRRAAGRPASVAFIADRSGRCELVAVSRQWADSAPDAPYRYGGAVLPVAVPLSLADRLAEAARRIAAEFGLVGLNSLDLLVDGGMDGPSVTVLEVNPRPGATLDLLERHRPGGVMRAHLDASSGRDWSLGAPRPGVIAGAVAYVTAAMTVPVGFAWPPWCADLPRAGSVVEAGQPLCSVTAWGGDEGEARRRLSSRIERIVADCARRACLLEETGSREKTGDVLASLQC</sequence>
<dbReference type="Gene3D" id="3.30.470.20">
    <property type="entry name" value="ATP-grasp fold, B domain"/>
    <property type="match status" value="1"/>
</dbReference>
<accession>A0ABS1FH13</accession>